<sequence>MSSWRLIIDEANVYYNMAMDETLLILREKGLIPNTVRIYIMRPSAVTIGYFQRIKDVLNLDYLDKYGIDYTRRITGGGAVYHDQDGEITYSITTDIDSISKNILESYRKICSGIVEALKELGVKAEYKPINDIVVMGKKISGNAQTRRRKALMQHGTLMYGTNIDILAKVLKPPKEKLSSHKAKTIHDRVTTLEKILGYKPRKEDVIDALIKGFEKALRIRLVRDNYWKEELELANSLIDKYRSKEWIFKR</sequence>
<proteinExistence type="predicted"/>
<feature type="domain" description="BPL/LPL catalytic" evidence="1">
    <location>
        <begin position="30"/>
        <end position="222"/>
    </location>
</feature>
<dbReference type="AlphaFoldDB" id="A3DKZ4"/>
<accession>A3DKZ4</accession>
<keyword evidence="2" id="KW-0436">Ligase</keyword>
<dbReference type="EMBL" id="CP000575">
    <property type="protein sequence ID" value="ABN69304.1"/>
    <property type="molecule type" value="Genomic_DNA"/>
</dbReference>
<dbReference type="GO" id="GO:0016874">
    <property type="term" value="F:ligase activity"/>
    <property type="evidence" value="ECO:0007669"/>
    <property type="project" value="UniProtKB-KW"/>
</dbReference>
<keyword evidence="3" id="KW-1185">Reference proteome</keyword>
<dbReference type="Pfam" id="PF21948">
    <property type="entry name" value="LplA-B_cat"/>
    <property type="match status" value="1"/>
</dbReference>
<evidence type="ECO:0000259" key="1">
    <source>
        <dbReference type="PROSITE" id="PS51733"/>
    </source>
</evidence>
<dbReference type="InterPro" id="IPR004143">
    <property type="entry name" value="BPL_LPL_catalytic"/>
</dbReference>
<dbReference type="GeneID" id="4908074"/>
<dbReference type="PANTHER" id="PTHR43679:SF2">
    <property type="entry name" value="OCTANOYL-[GCVH]:PROTEIN N-OCTANOYLTRANSFERASE"/>
    <property type="match status" value="1"/>
</dbReference>
<gene>
    <name evidence="2" type="ordered locus">Smar_0191</name>
</gene>
<dbReference type="PROSITE" id="PS51733">
    <property type="entry name" value="BPL_LPL_CATALYTIC"/>
    <property type="match status" value="1"/>
</dbReference>
<reference evidence="2 3" key="2">
    <citation type="journal article" date="2009" name="Stand. Genomic Sci.">
        <title>Complete genome sequence of Staphylothermus marinus Stetter and Fiala 1986 type strain F1.</title>
        <authorList>
            <person name="Anderson I.J."/>
            <person name="Sun H."/>
            <person name="Lapidus A."/>
            <person name="Copeland A."/>
            <person name="Glavina Del Rio T."/>
            <person name="Tice H."/>
            <person name="Dalin E."/>
            <person name="Lucas S."/>
            <person name="Barry K."/>
            <person name="Land M."/>
            <person name="Richardson P."/>
            <person name="Huber H."/>
            <person name="Kyrpides N.C."/>
        </authorList>
    </citation>
    <scope>NUCLEOTIDE SEQUENCE [LARGE SCALE GENOMIC DNA]</scope>
    <source>
        <strain evidence="3">ATCC 43588 / DSM 3639 / JCM 9404 / F1</strain>
    </source>
</reference>
<dbReference type="STRING" id="399550.Smar_0191"/>
<dbReference type="Gene3D" id="3.30.930.10">
    <property type="entry name" value="Bira Bifunctional Protein, Domain 2"/>
    <property type="match status" value="1"/>
</dbReference>
<dbReference type="CDD" id="cd16443">
    <property type="entry name" value="LplA"/>
    <property type="match status" value="1"/>
</dbReference>
<evidence type="ECO:0000313" key="2">
    <source>
        <dbReference type="EMBL" id="ABN69304.1"/>
    </source>
</evidence>
<dbReference type="HOGENOM" id="CLU_022986_5_0_2"/>
<dbReference type="SUPFAM" id="SSF55681">
    <property type="entry name" value="Class II aaRS and biotin synthetases"/>
    <property type="match status" value="1"/>
</dbReference>
<dbReference type="KEGG" id="smr:Smar_0191"/>
<dbReference type="eggNOG" id="arCOG01939">
    <property type="taxonomic scope" value="Archaea"/>
</dbReference>
<dbReference type="PANTHER" id="PTHR43679">
    <property type="entry name" value="OCTANOYLTRANSFERASE LIPM-RELATED"/>
    <property type="match status" value="1"/>
</dbReference>
<reference evidence="3" key="1">
    <citation type="journal article" date="2009" name="BMC Genomics">
        <title>The complete genome sequence of Staphylothermus marinus reveals differences in sulfur metabolism among heterotrophic Crenarchaeota.</title>
        <authorList>
            <person name="Anderson I.J."/>
            <person name="Dharmarajan L."/>
            <person name="Rodriguez J."/>
            <person name="Hooper S."/>
            <person name="Porat I."/>
            <person name="Ulrich L.E."/>
            <person name="Elkins J.G."/>
            <person name="Mavromatis K."/>
            <person name="Sun H."/>
            <person name="Land M."/>
            <person name="Lapidus A."/>
            <person name="Lucas S."/>
            <person name="Barry K."/>
            <person name="Huber H."/>
            <person name="Zhulin I.B."/>
            <person name="Whitman W.B."/>
            <person name="Mukhopadhyay B."/>
            <person name="Woese C."/>
            <person name="Bristow J."/>
            <person name="Kyrpides N."/>
        </authorList>
    </citation>
    <scope>NUCLEOTIDE SEQUENCE [LARGE SCALE GENOMIC DNA]</scope>
    <source>
        <strain evidence="3">ATCC 43588 / DSM 3639 / JCM 9404 / F1</strain>
    </source>
</reference>
<dbReference type="InterPro" id="IPR050664">
    <property type="entry name" value="Octanoyltrans_LipM/LipL"/>
</dbReference>
<evidence type="ECO:0000313" key="3">
    <source>
        <dbReference type="Proteomes" id="UP000000254"/>
    </source>
</evidence>
<dbReference type="InterPro" id="IPR045864">
    <property type="entry name" value="aa-tRNA-synth_II/BPL/LPL"/>
</dbReference>
<dbReference type="Proteomes" id="UP000000254">
    <property type="component" value="Chromosome"/>
</dbReference>
<name>A3DKZ4_STAMF</name>
<protein>
    <submittedName>
        <fullName evidence="2">Biotin/lipoate A/B protein ligase</fullName>
    </submittedName>
</protein>
<dbReference type="RefSeq" id="WP_011838495.1">
    <property type="nucleotide sequence ID" value="NC_009033.1"/>
</dbReference>
<organism evidence="2 3">
    <name type="scientific">Staphylothermus marinus (strain ATCC 43588 / DSM 3639 / JCM 9404 / F1)</name>
    <dbReference type="NCBI Taxonomy" id="399550"/>
    <lineage>
        <taxon>Archaea</taxon>
        <taxon>Thermoproteota</taxon>
        <taxon>Thermoprotei</taxon>
        <taxon>Desulfurococcales</taxon>
        <taxon>Desulfurococcaceae</taxon>
        <taxon>Staphylothermus</taxon>
    </lineage>
</organism>